<comment type="caution">
    <text evidence="1">The sequence shown here is derived from an EMBL/GenBank/DDBJ whole genome shotgun (WGS) entry which is preliminary data.</text>
</comment>
<gene>
    <name evidence="1" type="ORF">H4S07_005382</name>
</gene>
<evidence type="ECO:0000313" key="2">
    <source>
        <dbReference type="Proteomes" id="UP001140096"/>
    </source>
</evidence>
<protein>
    <submittedName>
        <fullName evidence="1">Uncharacterized protein</fullName>
    </submittedName>
</protein>
<reference evidence="1" key="1">
    <citation type="submission" date="2022-07" db="EMBL/GenBank/DDBJ databases">
        <title>Phylogenomic reconstructions and comparative analyses of Kickxellomycotina fungi.</title>
        <authorList>
            <person name="Reynolds N.K."/>
            <person name="Stajich J.E."/>
            <person name="Barry K."/>
            <person name="Grigoriev I.V."/>
            <person name="Crous P."/>
            <person name="Smith M.E."/>
        </authorList>
    </citation>
    <scope>NUCLEOTIDE SEQUENCE</scope>
    <source>
        <strain evidence="1">CBS 102833</strain>
    </source>
</reference>
<dbReference type="Proteomes" id="UP001140096">
    <property type="component" value="Unassembled WGS sequence"/>
</dbReference>
<organism evidence="1 2">
    <name type="scientific">Coemansia furcata</name>
    <dbReference type="NCBI Taxonomy" id="417177"/>
    <lineage>
        <taxon>Eukaryota</taxon>
        <taxon>Fungi</taxon>
        <taxon>Fungi incertae sedis</taxon>
        <taxon>Zoopagomycota</taxon>
        <taxon>Kickxellomycotina</taxon>
        <taxon>Kickxellomycetes</taxon>
        <taxon>Kickxellales</taxon>
        <taxon>Kickxellaceae</taxon>
        <taxon>Coemansia</taxon>
    </lineage>
</organism>
<accession>A0ACC1L225</accession>
<keyword evidence="2" id="KW-1185">Reference proteome</keyword>
<evidence type="ECO:0000313" key="1">
    <source>
        <dbReference type="EMBL" id="KAJ2799640.1"/>
    </source>
</evidence>
<name>A0ACC1L225_9FUNG</name>
<dbReference type="EMBL" id="JANBUP010002616">
    <property type="protein sequence ID" value="KAJ2799640.1"/>
    <property type="molecule type" value="Genomic_DNA"/>
</dbReference>
<sequence length="255" mass="27884">MFSYIKQHTVYGKDPKLVAVVDGAQSLSFAELEARTEAFASGLYHNAGFRRGDILAIALPNTSLYQVVSLGTQMVGGIVTTANPAYTPRELAHQLKATRAKVIVTLLSSVPAIKEALQIAQLDIPDSCILTIDGQINTVDNISSQQPFPRVQLTTESEVKNTPSFIVFSSGTSGAPKGVVLSHRNMVANALQFLDVSQRDLGLMRATQTKFQRRWLQVLPMFHIYGLLINNISILSGGVVVIMEKFDFSRFCALI</sequence>
<proteinExistence type="predicted"/>
<feature type="non-terminal residue" evidence="1">
    <location>
        <position position="255"/>
    </location>
</feature>